<dbReference type="Proteomes" id="UP000306319">
    <property type="component" value="Unassembled WGS sequence"/>
</dbReference>
<evidence type="ECO:0000313" key="1">
    <source>
        <dbReference type="EMBL" id="TGY76645.1"/>
    </source>
</evidence>
<sequence>MASEKPKYTVRRIDDFDIGRRPFLSGIYGRNLDDLFIDTDLHRCNIKEILYRSFKAQGYRVVFYNNNSRFNFYSYCEDDLAELFMLQNRNGGNGNDAGTRSDGDGESASASNGGFRYHADVASPFGHRRKMSRGASSAAGASTSNPVGSSAQNNVRGGESEGSHYDQIQFISSVHNPAYTYYRIGHDTDPFGIISNFVYQKPNVKVVVVFDNADVDVFQNEDSILTKLKSIRHEYNAYKYQLKIVAIYGSEFGSIFDSRGFFCNQYFQDAIVGTTDKDKRPEKNVPIHIYNIPSPDCMEFRNMLNRYRLMKGYDGIFDNGGIEKLALAMSQKMNEGKDVVEFDYERISDYDKLSREDYIKIIRKMNTTNARERLSKLAGTERLVAQFNELLEQYRESKDNPNIRFRPHMAFMGNPGTGKTTVARLFADILREEGVLDRGHLVVATVGDMIAEYVGQTRVKTQALCDRAKGGVLFIDEAYGLMSGKNSHGDADFGAEAIEVLIQFMENNDDSLVILAGYKDEIEDLINNGNAGFQSRIQQVGRFLFEDYSPDVLYLIFRKQFAGEEFSPEFDQEIRKLISVLYGRRNFRWGNAREMENLANEVRRRHKLNHSGVVYEKEDIPVDKRRYLSSEVDIDAILGDINKMRGLADVKEKLSDILNEAAAERRMAEALGVTRMERKDLNFLFLGNPGTGKTTVAFKLANILHECGLLEKCEIKEAKIGEIVSAQVGMTAKNVDQLFRDHGGKVIFIDEAYELARQGQEAITPLTSILTDDRYKGTQAFVLAGYTDDMNRFLSQNVGLKSRFTHVLNFEDYSNSDLVEILKDKMSGEIVPLHFSDPELCELLAADWFQRVRDSVPKREFGNARLCGEKGLLNELKKRRSWRINSTRSGDREFLTSIIPEDFSNYESYMNRLGMNRLGMNGREGTIEDNREDNRENTVSSVSDNPISANGRIPSVVESEISADRRVSSPAHFKNSVGLISGDRSSGTGFIISLTERFVLTASHVIEDNPNLSFVMYRGRDVRSATVIWNSPRLDIALLRLDSLPEEAQWFELDTSGTRVMETTPIIHCGYLQGTSISTTFNTCTSTITAVEELRQYADREFEAYMSDINSDHGCSGGPVMRADDFKVIGLLQGAFTEVNAKLIVDIRQFLDVWENMNNETR</sequence>
<comment type="caution">
    <text evidence="1">The sequence shown here is derived from an EMBL/GenBank/DDBJ whole genome shotgun (WGS) entry which is preliminary data.</text>
</comment>
<organism evidence="1 2">
    <name type="scientific">Lepagella muris</name>
    <dbReference type="NCBI Taxonomy" id="3032870"/>
    <lineage>
        <taxon>Bacteria</taxon>
        <taxon>Pseudomonadati</taxon>
        <taxon>Bacteroidota</taxon>
        <taxon>Bacteroidia</taxon>
        <taxon>Bacteroidales</taxon>
        <taxon>Muribaculaceae</taxon>
        <taxon>Lepagella</taxon>
    </lineage>
</organism>
<dbReference type="EMBL" id="SRYB01000037">
    <property type="protein sequence ID" value="TGY76645.1"/>
    <property type="molecule type" value="Genomic_DNA"/>
</dbReference>
<reference evidence="1" key="1">
    <citation type="submission" date="2019-04" db="EMBL/GenBank/DDBJ databases">
        <title>Microbes associate with the intestines of laboratory mice.</title>
        <authorList>
            <person name="Navarre W."/>
            <person name="Wong E."/>
            <person name="Huang K."/>
            <person name="Tropini C."/>
            <person name="Ng K."/>
            <person name="Yu B."/>
        </authorList>
    </citation>
    <scope>NUCLEOTIDE SEQUENCE</scope>
    <source>
        <strain evidence="1">NM04_E33</strain>
    </source>
</reference>
<keyword evidence="2" id="KW-1185">Reference proteome</keyword>
<evidence type="ECO:0000313" key="2">
    <source>
        <dbReference type="Proteomes" id="UP000306319"/>
    </source>
</evidence>
<protein>
    <submittedName>
        <fullName evidence="1">AAA family ATPase</fullName>
    </submittedName>
</protein>
<name>A0AC61RC05_9BACT</name>
<gene>
    <name evidence="1" type="ORF">E5331_17545</name>
</gene>
<proteinExistence type="predicted"/>
<accession>A0AC61RC05</accession>